<dbReference type="InterPro" id="IPR024688">
    <property type="entry name" value="Mac_dom"/>
</dbReference>
<dbReference type="PANTHER" id="PTHR43017:SF1">
    <property type="entry name" value="ACETYLTRANSFERASE YJL218W-RELATED"/>
    <property type="match status" value="1"/>
</dbReference>
<keyword evidence="2" id="KW-0808">Transferase</keyword>
<comment type="similarity">
    <text evidence="1">Belongs to the transferase hexapeptide repeat family.</text>
</comment>
<evidence type="ECO:0000313" key="7">
    <source>
        <dbReference type="EMBL" id="CAF3618705.1"/>
    </source>
</evidence>
<dbReference type="SMART" id="SM01266">
    <property type="entry name" value="Mac"/>
    <property type="match status" value="1"/>
</dbReference>
<proteinExistence type="inferred from homology"/>
<dbReference type="Gene3D" id="2.160.10.10">
    <property type="entry name" value="Hexapeptide repeat proteins"/>
    <property type="match status" value="1"/>
</dbReference>
<evidence type="ECO:0000256" key="3">
    <source>
        <dbReference type="ARBA" id="ARBA00022737"/>
    </source>
</evidence>
<dbReference type="CDD" id="cd03357">
    <property type="entry name" value="LbH_MAT_GAT"/>
    <property type="match status" value="1"/>
</dbReference>
<dbReference type="GO" id="GO:0008870">
    <property type="term" value="F:galactoside O-acetyltransferase activity"/>
    <property type="evidence" value="ECO:0007669"/>
    <property type="project" value="TreeGrafter"/>
</dbReference>
<dbReference type="Pfam" id="PF12464">
    <property type="entry name" value="Mac"/>
    <property type="match status" value="1"/>
</dbReference>
<gene>
    <name evidence="6" type="ORF">OVA965_LOCUS6294</name>
    <name evidence="7" type="ORF">TMI583_LOCUS6290</name>
</gene>
<organism evidence="6 8">
    <name type="scientific">Didymodactylos carnosus</name>
    <dbReference type="NCBI Taxonomy" id="1234261"/>
    <lineage>
        <taxon>Eukaryota</taxon>
        <taxon>Metazoa</taxon>
        <taxon>Spiralia</taxon>
        <taxon>Gnathifera</taxon>
        <taxon>Rotifera</taxon>
        <taxon>Eurotatoria</taxon>
        <taxon>Bdelloidea</taxon>
        <taxon>Philodinida</taxon>
        <taxon>Philodinidae</taxon>
        <taxon>Didymodactylos</taxon>
    </lineage>
</organism>
<evidence type="ECO:0000259" key="5">
    <source>
        <dbReference type="SMART" id="SM01266"/>
    </source>
</evidence>
<dbReference type="PANTHER" id="PTHR43017">
    <property type="entry name" value="GALACTOSIDE O-ACETYLTRANSFERASE"/>
    <property type="match status" value="1"/>
</dbReference>
<dbReference type="InterPro" id="IPR039369">
    <property type="entry name" value="LacA-like"/>
</dbReference>
<evidence type="ECO:0000256" key="1">
    <source>
        <dbReference type="ARBA" id="ARBA00007274"/>
    </source>
</evidence>
<name>A0A8S2D880_9BILA</name>
<dbReference type="InterPro" id="IPR018357">
    <property type="entry name" value="Hexapep_transf_CS"/>
</dbReference>
<feature type="domain" description="Maltose/galactoside acetyltransferase" evidence="5">
    <location>
        <begin position="12"/>
        <end position="66"/>
    </location>
</feature>
<dbReference type="EMBL" id="CAJOBA010001874">
    <property type="protein sequence ID" value="CAF3618705.1"/>
    <property type="molecule type" value="Genomic_DNA"/>
</dbReference>
<dbReference type="EMBL" id="CAJNOK010001874">
    <property type="protein sequence ID" value="CAF0834039.1"/>
    <property type="molecule type" value="Genomic_DNA"/>
</dbReference>
<evidence type="ECO:0000313" key="6">
    <source>
        <dbReference type="EMBL" id="CAF0834039.1"/>
    </source>
</evidence>
<dbReference type="Proteomes" id="UP000682733">
    <property type="component" value="Unassembled WGS sequence"/>
</dbReference>
<dbReference type="Proteomes" id="UP000677228">
    <property type="component" value="Unassembled WGS sequence"/>
</dbReference>
<comment type="caution">
    <text evidence="6">The sequence shown here is derived from an EMBL/GenBank/DDBJ whole genome shotgun (WGS) entry which is preliminary data.</text>
</comment>
<dbReference type="SUPFAM" id="SSF51161">
    <property type="entry name" value="Trimeric LpxA-like enzymes"/>
    <property type="match status" value="1"/>
</dbReference>
<accession>A0A8S2D880</accession>
<dbReference type="InterPro" id="IPR011004">
    <property type="entry name" value="Trimer_LpxA-like_sf"/>
</dbReference>
<dbReference type="InterPro" id="IPR001451">
    <property type="entry name" value="Hexapep"/>
</dbReference>
<dbReference type="PROSITE" id="PS00101">
    <property type="entry name" value="HEXAPEP_TRANSFERASES"/>
    <property type="match status" value="1"/>
</dbReference>
<protein>
    <recommendedName>
        <fullName evidence="5">Maltose/galactoside acetyltransferase domain-containing protein</fullName>
    </recommendedName>
</protein>
<dbReference type="Pfam" id="PF00132">
    <property type="entry name" value="Hexapep"/>
    <property type="match status" value="1"/>
</dbReference>
<dbReference type="AlphaFoldDB" id="A0A8S2D880"/>
<sequence length="214" mass="23503">MTANNDDKRTEKQKMLDGDLYTAFGPELYNERMHCKKLLYEYNLTKPDEQEKRSQIIKQLFGKVGVGPYIEAPFRCDHGYNIEWGNDSVANHNLIILDECKVTIGNNVLIGPDVKISTATHPTDPQIRLDGYEYGKPITIGNNVWIGGGAIINANVTIGDNSVIGSGSVVTKNIPENVVAVGIPCKVIKKLEPPTRKSAATGIYAVNTSENDVQ</sequence>
<evidence type="ECO:0000313" key="8">
    <source>
        <dbReference type="Proteomes" id="UP000677228"/>
    </source>
</evidence>
<dbReference type="FunFam" id="2.160.10.10:FF:000008">
    <property type="entry name" value="Maltose O-acetyltransferase"/>
    <property type="match status" value="1"/>
</dbReference>
<keyword evidence="3" id="KW-0677">Repeat</keyword>
<reference evidence="6" key="1">
    <citation type="submission" date="2021-02" db="EMBL/GenBank/DDBJ databases">
        <authorList>
            <person name="Nowell W R."/>
        </authorList>
    </citation>
    <scope>NUCLEOTIDE SEQUENCE</scope>
</reference>
<evidence type="ECO:0000256" key="2">
    <source>
        <dbReference type="ARBA" id="ARBA00022679"/>
    </source>
</evidence>
<evidence type="ECO:0000256" key="4">
    <source>
        <dbReference type="ARBA" id="ARBA00023315"/>
    </source>
</evidence>
<keyword evidence="4" id="KW-0012">Acyltransferase</keyword>